<proteinExistence type="predicted"/>
<dbReference type="EMBL" id="CP064939">
    <property type="protein sequence ID" value="QPH38886.1"/>
    <property type="molecule type" value="Genomic_DNA"/>
</dbReference>
<dbReference type="Proteomes" id="UP000594759">
    <property type="component" value="Chromosome"/>
</dbReference>
<dbReference type="RefSeq" id="WP_196098361.1">
    <property type="nucleotide sequence ID" value="NZ_CP064939.1"/>
</dbReference>
<dbReference type="Pfam" id="PF20247">
    <property type="entry name" value="DUF6602"/>
    <property type="match status" value="1"/>
</dbReference>
<name>A0A7U3SQ98_9SPHI</name>
<sequence>MNTNGSPLRVQTPSQGWKQFLTAKTRMLAAYDIAKEQGSNSHVKTRHGLVAEAEFRKWLSEFLPKRYGVTSGFIISPGISSSEHMVHYDVIIYDRLESPVLWVEDNPDSSGQGRSLAIPVEYVRAVIEVKSSFNKQSAKKAVEQLSKLKPLLARVDPANSRGKLYLPANFFCATVFFELRKEDEKDFAALDELVNATMIRRFFGGIILRAETEHKLDSGKILFRNEDVAVEPNNSTSLAFWSTSKCLKYKEDSYFSLLLNYSETYFSEFAFDILALLKGTYQPHVLSSLYCMGATYQENGNSIETRYFDPEAVKKFNEETAAILKAKGFVGFEPLDL</sequence>
<feature type="domain" description="DUF6602" evidence="1">
    <location>
        <begin position="42"/>
        <end position="151"/>
    </location>
</feature>
<organism evidence="2 3">
    <name type="scientific">Pedobacter endophyticus</name>
    <dbReference type="NCBI Taxonomy" id="2789740"/>
    <lineage>
        <taxon>Bacteria</taxon>
        <taxon>Pseudomonadati</taxon>
        <taxon>Bacteroidota</taxon>
        <taxon>Sphingobacteriia</taxon>
        <taxon>Sphingobacteriales</taxon>
        <taxon>Sphingobacteriaceae</taxon>
        <taxon>Pedobacter</taxon>
    </lineage>
</organism>
<protein>
    <recommendedName>
        <fullName evidence="1">DUF6602 domain-containing protein</fullName>
    </recommendedName>
</protein>
<evidence type="ECO:0000313" key="2">
    <source>
        <dbReference type="EMBL" id="QPH38886.1"/>
    </source>
</evidence>
<reference evidence="2 3" key="1">
    <citation type="submission" date="2020-11" db="EMBL/GenBank/DDBJ databases">
        <title>Pedobacter endophytica, an endophytic bacteria isolated form Carex pumila.</title>
        <authorList>
            <person name="Peng Y."/>
            <person name="Jiang L."/>
            <person name="Lee J."/>
        </authorList>
    </citation>
    <scope>NUCLEOTIDE SEQUENCE [LARGE SCALE GENOMIC DNA]</scope>
    <source>
        <strain evidence="2 3">JBR3-12</strain>
    </source>
</reference>
<keyword evidence="3" id="KW-1185">Reference proteome</keyword>
<evidence type="ECO:0000259" key="1">
    <source>
        <dbReference type="Pfam" id="PF20247"/>
    </source>
</evidence>
<dbReference type="InterPro" id="IPR046537">
    <property type="entry name" value="DUF6602"/>
</dbReference>
<evidence type="ECO:0000313" key="3">
    <source>
        <dbReference type="Proteomes" id="UP000594759"/>
    </source>
</evidence>
<gene>
    <name evidence="2" type="ORF">IZT61_17740</name>
</gene>
<dbReference type="AlphaFoldDB" id="A0A7U3SQ98"/>
<accession>A0A7U3SQ98</accession>
<dbReference type="CDD" id="cd21173">
    <property type="entry name" value="NucC-like"/>
    <property type="match status" value="1"/>
</dbReference>
<dbReference type="KEGG" id="pex:IZT61_17740"/>